<evidence type="ECO:0000313" key="2">
    <source>
        <dbReference type="Proteomes" id="UP001597237"/>
    </source>
</evidence>
<comment type="caution">
    <text evidence="1">The sequence shown here is derived from an EMBL/GenBank/DDBJ whole genome shotgun (WGS) entry which is preliminary data.</text>
</comment>
<dbReference type="InterPro" id="IPR029058">
    <property type="entry name" value="AB_hydrolase_fold"/>
</dbReference>
<dbReference type="EMBL" id="JBHUEY010000006">
    <property type="protein sequence ID" value="MFD1785069.1"/>
    <property type="molecule type" value="Genomic_DNA"/>
</dbReference>
<name>A0ABW4N4M4_9CAUL</name>
<proteinExistence type="predicted"/>
<dbReference type="RefSeq" id="WP_377282025.1">
    <property type="nucleotide sequence ID" value="NZ_JBHRSI010000005.1"/>
</dbReference>
<accession>A0ABW4N4M4</accession>
<sequence>MAQRGARLPRWAIATLAGLALLIGAAGIVYREDILRTGLDPRVPFQTYTPPPAPDYAEPRAWALAPGRAARPDDPPADIFFLAPTTYDGGEHWNAPIGEPKSERLFRRVMAPNYVGPFVRVGRVFAPRYRQASLYSLLTLREDAREARRFAYEDVARAFRHYVANENGGRPFVIVGVEQGGTLAARLLAEEIMPNPMLRQRMAAAYLIETVVPAAAPPAPPCLKPRQTGCVAAWASAFADEPERAQAILDRSLVWRGGHLDNLHGAAPLCFNPLLGAVTNAEAAPRLNLGAANATDLEWGARPAFLTRQVGARCEKGVLRITRPKSPSLKPTGSWADRRKAPGYNLFYANLEADAKARVEALAAQLSGGVSPRL</sequence>
<dbReference type="SUPFAM" id="SSF53474">
    <property type="entry name" value="alpha/beta-Hydrolases"/>
    <property type="match status" value="1"/>
</dbReference>
<keyword evidence="2" id="KW-1185">Reference proteome</keyword>
<gene>
    <name evidence="1" type="ORF">ACFSC0_16825</name>
</gene>
<dbReference type="InterPro" id="IPR021440">
    <property type="entry name" value="DUF3089"/>
</dbReference>
<organism evidence="1 2">
    <name type="scientific">Phenylobacterium terrae</name>
    <dbReference type="NCBI Taxonomy" id="2665495"/>
    <lineage>
        <taxon>Bacteria</taxon>
        <taxon>Pseudomonadati</taxon>
        <taxon>Pseudomonadota</taxon>
        <taxon>Alphaproteobacteria</taxon>
        <taxon>Caulobacterales</taxon>
        <taxon>Caulobacteraceae</taxon>
        <taxon>Phenylobacterium</taxon>
    </lineage>
</organism>
<dbReference type="Proteomes" id="UP001597237">
    <property type="component" value="Unassembled WGS sequence"/>
</dbReference>
<evidence type="ECO:0000313" key="1">
    <source>
        <dbReference type="EMBL" id="MFD1785069.1"/>
    </source>
</evidence>
<reference evidence="2" key="1">
    <citation type="journal article" date="2019" name="Int. J. Syst. Evol. Microbiol.">
        <title>The Global Catalogue of Microorganisms (GCM) 10K type strain sequencing project: providing services to taxonomists for standard genome sequencing and annotation.</title>
        <authorList>
            <consortium name="The Broad Institute Genomics Platform"/>
            <consortium name="The Broad Institute Genome Sequencing Center for Infectious Disease"/>
            <person name="Wu L."/>
            <person name="Ma J."/>
        </authorList>
    </citation>
    <scope>NUCLEOTIDE SEQUENCE [LARGE SCALE GENOMIC DNA]</scope>
    <source>
        <strain evidence="2">DFY28</strain>
    </source>
</reference>
<protein>
    <submittedName>
        <fullName evidence="1">DUF3089 domain-containing protein</fullName>
    </submittedName>
</protein>
<dbReference type="Pfam" id="PF11288">
    <property type="entry name" value="DUF3089"/>
    <property type="match status" value="1"/>
</dbReference>